<name>A0A0W8G010_9ZZZZ</name>
<evidence type="ECO:0000313" key="2">
    <source>
        <dbReference type="EMBL" id="KUG26361.1"/>
    </source>
</evidence>
<dbReference type="InterPro" id="IPR009045">
    <property type="entry name" value="Zn_M74/Hedgehog-like"/>
</dbReference>
<protein>
    <recommendedName>
        <fullName evidence="1">Peptidase M15C domain-containing protein</fullName>
    </recommendedName>
</protein>
<organism evidence="2">
    <name type="scientific">hydrocarbon metagenome</name>
    <dbReference type="NCBI Taxonomy" id="938273"/>
    <lineage>
        <taxon>unclassified sequences</taxon>
        <taxon>metagenomes</taxon>
        <taxon>ecological metagenomes</taxon>
    </lineage>
</organism>
<dbReference type="SUPFAM" id="SSF55166">
    <property type="entry name" value="Hedgehog/DD-peptidase"/>
    <property type="match status" value="1"/>
</dbReference>
<proteinExistence type="predicted"/>
<dbReference type="Gene3D" id="3.30.1380.10">
    <property type="match status" value="1"/>
</dbReference>
<feature type="domain" description="Peptidase M15C" evidence="1">
    <location>
        <begin position="107"/>
        <end position="182"/>
    </location>
</feature>
<dbReference type="CDD" id="cd14845">
    <property type="entry name" value="L-Ala-D-Glu_peptidase_like"/>
    <property type="match status" value="1"/>
</dbReference>
<evidence type="ECO:0000259" key="1">
    <source>
        <dbReference type="Pfam" id="PF13539"/>
    </source>
</evidence>
<dbReference type="AlphaFoldDB" id="A0A0W8G010"/>
<reference evidence="2" key="1">
    <citation type="journal article" date="2015" name="Proc. Natl. Acad. Sci. U.S.A.">
        <title>Networks of energetic and metabolic interactions define dynamics in microbial communities.</title>
        <authorList>
            <person name="Embree M."/>
            <person name="Liu J.K."/>
            <person name="Al-Bassam M.M."/>
            <person name="Zengler K."/>
        </authorList>
    </citation>
    <scope>NUCLEOTIDE SEQUENCE</scope>
</reference>
<dbReference type="InterPro" id="IPR039561">
    <property type="entry name" value="Peptidase_M15C"/>
</dbReference>
<dbReference type="Pfam" id="PF13539">
    <property type="entry name" value="Peptidase_M15_4"/>
    <property type="match status" value="1"/>
</dbReference>
<sequence>MQEYSSIIVDSDMSFDEAVENLDFPLEIRKNLTLINVMYVSFDNKIHKGQIVIHKKLSAELKEIFDELLAKRFPIEKVIPVVQYNWDDESSMNDNNSSGFNYRVIHGTDKLSNHSYGIAVDINPKQNPYIAGKKIQPKGAKYNKKAAGTITPESVVVEAFKKRGWEWGGDWKSRKDYQHFEKKINS</sequence>
<comment type="caution">
    <text evidence="2">The sequence shown here is derived from an EMBL/GenBank/DDBJ whole genome shotgun (WGS) entry which is preliminary data.</text>
</comment>
<dbReference type="GO" id="GO:0008233">
    <property type="term" value="F:peptidase activity"/>
    <property type="evidence" value="ECO:0007669"/>
    <property type="project" value="InterPro"/>
</dbReference>
<dbReference type="EMBL" id="LNQE01000476">
    <property type="protein sequence ID" value="KUG26361.1"/>
    <property type="molecule type" value="Genomic_DNA"/>
</dbReference>
<accession>A0A0W8G010</accession>
<gene>
    <name evidence="2" type="ORF">ASZ90_003797</name>
</gene>